<dbReference type="Proteomes" id="UP000255277">
    <property type="component" value="Unassembled WGS sequence"/>
</dbReference>
<dbReference type="SUPFAM" id="SSF81585">
    <property type="entry name" value="PsbU/PolX domain-like"/>
    <property type="match status" value="1"/>
</dbReference>
<dbReference type="InterPro" id="IPR004805">
    <property type="entry name" value="DnaE2/DnaE/PolC"/>
</dbReference>
<accession>A0A380FHT6</accession>
<sequence length="218" mass="25072">MPSRLWNLSEKGKGLTDDMVEAMVDNEVPDWYLDSCRKIKYMFPKAHAAAYVLMAVRIAYFKVHHPLYYYASYFTVRASDFDLITMIKDKVSIRNTVKDMYSRYMDLAKKEKDTLTVLEIMNEMAQRGYRMQPISLEKSKAFEFIIEGDTLIPPFISVPGLGENVAQRIVEARDEGPFLSKEDLNKKAGLSQKVIDYLDELGSLPNLPDKAQLSIFDM</sequence>
<dbReference type="GO" id="GO:0008408">
    <property type="term" value="F:3'-5' exonuclease activity"/>
    <property type="evidence" value="ECO:0007669"/>
    <property type="project" value="InterPro"/>
</dbReference>
<dbReference type="Gene3D" id="1.10.150.700">
    <property type="entry name" value="PolC, middle finger domain"/>
    <property type="match status" value="1"/>
</dbReference>
<gene>
    <name evidence="2" type="primary">polC_7</name>
    <name evidence="2" type="ORF">NCTC12195_02223</name>
</gene>
<dbReference type="GO" id="GO:0003887">
    <property type="term" value="F:DNA-directed DNA polymerase activity"/>
    <property type="evidence" value="ECO:0007669"/>
    <property type="project" value="UniProtKB-EC"/>
</dbReference>
<dbReference type="EC" id="2.7.7.7" evidence="2"/>
<dbReference type="Gene3D" id="1.10.150.870">
    <property type="match status" value="1"/>
</dbReference>
<dbReference type="InterPro" id="IPR044923">
    <property type="entry name" value="PolC_middle_finger_sf"/>
</dbReference>
<name>A0A380FHT6_STAGA</name>
<feature type="domain" description="DNA polymerase helix-hairpin-helix motif" evidence="1">
    <location>
        <begin position="129"/>
        <end position="207"/>
    </location>
</feature>
<reference evidence="2 3" key="1">
    <citation type="submission" date="2018-06" db="EMBL/GenBank/DDBJ databases">
        <authorList>
            <consortium name="Pathogen Informatics"/>
            <person name="Doyle S."/>
        </authorList>
    </citation>
    <scope>NUCLEOTIDE SEQUENCE [LARGE SCALE GENOMIC DNA]</scope>
    <source>
        <strain evidence="2 3">NCTC12195</strain>
    </source>
</reference>
<proteinExistence type="predicted"/>
<protein>
    <submittedName>
        <fullName evidence="2">DNA polymerase III PolC</fullName>
        <ecNumber evidence="2">2.7.7.7</ecNumber>
    </submittedName>
</protein>
<dbReference type="AlphaFoldDB" id="A0A380FHT6"/>
<keyword evidence="2" id="KW-0548">Nucleotidyltransferase</keyword>
<dbReference type="InterPro" id="IPR029460">
    <property type="entry name" value="DNAPol_HHH"/>
</dbReference>
<dbReference type="PANTHER" id="PTHR32294:SF5">
    <property type="entry name" value="DNA POLYMERASE III POLC-TYPE"/>
    <property type="match status" value="1"/>
</dbReference>
<evidence type="ECO:0000259" key="1">
    <source>
        <dbReference type="Pfam" id="PF14579"/>
    </source>
</evidence>
<evidence type="ECO:0000313" key="3">
    <source>
        <dbReference type="Proteomes" id="UP000255277"/>
    </source>
</evidence>
<organism evidence="2 3">
    <name type="scientific">Staphylococcus gallinarum</name>
    <dbReference type="NCBI Taxonomy" id="1293"/>
    <lineage>
        <taxon>Bacteria</taxon>
        <taxon>Bacillati</taxon>
        <taxon>Bacillota</taxon>
        <taxon>Bacilli</taxon>
        <taxon>Bacillales</taxon>
        <taxon>Staphylococcaceae</taxon>
        <taxon>Staphylococcus</taxon>
    </lineage>
</organism>
<dbReference type="Pfam" id="PF14579">
    <property type="entry name" value="HHH_6"/>
    <property type="match status" value="1"/>
</dbReference>
<dbReference type="PANTHER" id="PTHR32294">
    <property type="entry name" value="DNA POLYMERASE III SUBUNIT ALPHA"/>
    <property type="match status" value="1"/>
</dbReference>
<evidence type="ECO:0000313" key="2">
    <source>
        <dbReference type="EMBL" id="SUM32774.1"/>
    </source>
</evidence>
<dbReference type="EMBL" id="UHDK01000001">
    <property type="protein sequence ID" value="SUM32774.1"/>
    <property type="molecule type" value="Genomic_DNA"/>
</dbReference>
<dbReference type="GO" id="GO:0006260">
    <property type="term" value="P:DNA replication"/>
    <property type="evidence" value="ECO:0007669"/>
    <property type="project" value="InterPro"/>
</dbReference>
<keyword evidence="2" id="KW-0808">Transferase</keyword>